<feature type="region of interest" description="Disordered" evidence="6">
    <location>
        <begin position="74"/>
        <end position="185"/>
    </location>
</feature>
<evidence type="ECO:0000313" key="9">
    <source>
        <dbReference type="Proteomes" id="UP000466442"/>
    </source>
</evidence>
<evidence type="ECO:0000256" key="7">
    <source>
        <dbReference type="SAM" id="Phobius"/>
    </source>
</evidence>
<dbReference type="AlphaFoldDB" id="A0A8S9X7K1"/>
<evidence type="ECO:0000256" key="2">
    <source>
        <dbReference type="ARBA" id="ARBA00022448"/>
    </source>
</evidence>
<dbReference type="PANTHER" id="PTHR19432">
    <property type="entry name" value="SUGAR TRANSPORTER"/>
    <property type="match status" value="1"/>
</dbReference>
<dbReference type="InterPro" id="IPR036259">
    <property type="entry name" value="MFS_trans_sf"/>
</dbReference>
<organism evidence="8 9">
    <name type="scientific">Apolygus lucorum</name>
    <name type="common">Small green plant bug</name>
    <name type="synonym">Lygocoris lucorum</name>
    <dbReference type="NCBI Taxonomy" id="248454"/>
    <lineage>
        <taxon>Eukaryota</taxon>
        <taxon>Metazoa</taxon>
        <taxon>Ecdysozoa</taxon>
        <taxon>Arthropoda</taxon>
        <taxon>Hexapoda</taxon>
        <taxon>Insecta</taxon>
        <taxon>Pterygota</taxon>
        <taxon>Neoptera</taxon>
        <taxon>Paraneoptera</taxon>
        <taxon>Hemiptera</taxon>
        <taxon>Heteroptera</taxon>
        <taxon>Panheteroptera</taxon>
        <taxon>Cimicomorpha</taxon>
        <taxon>Miridae</taxon>
        <taxon>Mirini</taxon>
        <taxon>Apolygus</taxon>
    </lineage>
</organism>
<feature type="compositionally biased region" description="Polar residues" evidence="6">
    <location>
        <begin position="169"/>
        <end position="179"/>
    </location>
</feature>
<proteinExistence type="predicted"/>
<feature type="transmembrane region" description="Helical" evidence="7">
    <location>
        <begin position="458"/>
        <end position="476"/>
    </location>
</feature>
<dbReference type="SUPFAM" id="SSF103473">
    <property type="entry name" value="MFS general substrate transporter"/>
    <property type="match status" value="1"/>
</dbReference>
<dbReference type="EMBL" id="WIXP02000010">
    <property type="protein sequence ID" value="KAF6204474.1"/>
    <property type="molecule type" value="Genomic_DNA"/>
</dbReference>
<name>A0A8S9X7K1_APOLU</name>
<comment type="subcellular location">
    <subcellularLocation>
        <location evidence="1">Membrane</location>
        <topology evidence="1">Multi-pass membrane protein</topology>
    </subcellularLocation>
</comment>
<dbReference type="GO" id="GO:0008506">
    <property type="term" value="F:sucrose:proton symporter activity"/>
    <property type="evidence" value="ECO:0007669"/>
    <property type="project" value="TreeGrafter"/>
</dbReference>
<keyword evidence="5 7" id="KW-0472">Membrane</keyword>
<feature type="transmembrane region" description="Helical" evidence="7">
    <location>
        <begin position="482"/>
        <end position="508"/>
    </location>
</feature>
<feature type="compositionally biased region" description="Basic and acidic residues" evidence="6">
    <location>
        <begin position="82"/>
        <end position="92"/>
    </location>
</feature>
<dbReference type="GO" id="GO:0016020">
    <property type="term" value="C:membrane"/>
    <property type="evidence" value="ECO:0007669"/>
    <property type="project" value="UniProtKB-SubCell"/>
</dbReference>
<feature type="compositionally biased region" description="Basic and acidic residues" evidence="6">
    <location>
        <begin position="150"/>
        <end position="161"/>
    </location>
</feature>
<accession>A0A8S9X7K1</accession>
<feature type="transmembrane region" description="Helical" evidence="7">
    <location>
        <begin position="425"/>
        <end position="446"/>
    </location>
</feature>
<feature type="region of interest" description="Disordered" evidence="6">
    <location>
        <begin position="251"/>
        <end position="325"/>
    </location>
</feature>
<evidence type="ECO:0000256" key="4">
    <source>
        <dbReference type="ARBA" id="ARBA00022989"/>
    </source>
</evidence>
<keyword evidence="9" id="KW-1185">Reference proteome</keyword>
<evidence type="ECO:0000256" key="3">
    <source>
        <dbReference type="ARBA" id="ARBA00022692"/>
    </source>
</evidence>
<dbReference type="PANTHER" id="PTHR19432:SF35">
    <property type="entry name" value="SOLUTE CARRIER FAMILY 45 MEMBER 3 ISOFORM X1"/>
    <property type="match status" value="1"/>
</dbReference>
<evidence type="ECO:0000256" key="5">
    <source>
        <dbReference type="ARBA" id="ARBA00023136"/>
    </source>
</evidence>
<protein>
    <submittedName>
        <fullName evidence="8">Uncharacterized protein</fullName>
    </submittedName>
</protein>
<dbReference type="OrthoDB" id="28755at2759"/>
<keyword evidence="4 7" id="KW-1133">Transmembrane helix</keyword>
<dbReference type="Proteomes" id="UP000466442">
    <property type="component" value="Unassembled WGS sequence"/>
</dbReference>
<feature type="transmembrane region" description="Helical" evidence="7">
    <location>
        <begin position="559"/>
        <end position="580"/>
    </location>
</feature>
<sequence length="583" mass="64603">MPVAGDPGHVPCVPPDRVRGPFRETNLTDDNHDMRDSMGRVMQYHSRQTEPIPAQERTGEAAAVVPMDGIVDDSASIGEDAPEMRAANREDWSTMEDEGIPLEPCPYSVQDQSGEQPLDEGTREDDWAEEQEAYPVSSNPEYDWRRRRRAEPPSRAPERSSRSRIAMASPQQVGNTVGVATSAEEQRGRTLETIAIIGGTADLFEEMPEQLAIITGCMAQLAEGLRTNISRMDQINRALTRDVATLRYQTRAQQDHSETDSDHGEPCEPDTSRQLDMQERPVTTTPEPPESAHRIGDEPVDQEEQHPERAVPPYPPLSPAPPPTLRGSVPELKLCACSICNWNRLVARCKKHQMGHPVEVTFSGDPVTDLVTSFTADVNTNDLNSTDANGSTELKVDAEKGNALPLETTQAPEGSEKYKLYEEGVRFGCWGMSMYSLSCSFYSFIMERLIQRFKAKEVYVGSLVLYSFAMLTMALMNNKFGVIVFSLNAGMMYSTLFTMPFLILANYHSKNMFQVEGEENFRRGLGTDVAVVSSRVFVAQFTLSLCLGSLVSLASTTSIVVYVSSFFGFCASLSATKILYLDL</sequence>
<feature type="compositionally biased region" description="Basic and acidic residues" evidence="6">
    <location>
        <begin position="290"/>
        <end position="309"/>
    </location>
</feature>
<reference evidence="8" key="1">
    <citation type="journal article" date="2021" name="Mol. Ecol. Resour.">
        <title>Apolygus lucorum genome provides insights into omnivorousness and mesophyll feeding.</title>
        <authorList>
            <person name="Liu Y."/>
            <person name="Liu H."/>
            <person name="Wang H."/>
            <person name="Huang T."/>
            <person name="Liu B."/>
            <person name="Yang B."/>
            <person name="Yin L."/>
            <person name="Li B."/>
            <person name="Zhang Y."/>
            <person name="Zhang S."/>
            <person name="Jiang F."/>
            <person name="Zhang X."/>
            <person name="Ren Y."/>
            <person name="Wang B."/>
            <person name="Wang S."/>
            <person name="Lu Y."/>
            <person name="Wu K."/>
            <person name="Fan W."/>
            <person name="Wang G."/>
        </authorList>
    </citation>
    <scope>NUCLEOTIDE SEQUENCE</scope>
    <source>
        <strain evidence="8">12Hb</strain>
    </source>
</reference>
<feature type="compositionally biased region" description="Pro residues" evidence="6">
    <location>
        <begin position="310"/>
        <end position="324"/>
    </location>
</feature>
<evidence type="ECO:0000313" key="8">
    <source>
        <dbReference type="EMBL" id="KAF6204474.1"/>
    </source>
</evidence>
<evidence type="ECO:0000256" key="6">
    <source>
        <dbReference type="SAM" id="MobiDB-lite"/>
    </source>
</evidence>
<keyword evidence="3 7" id="KW-0812">Transmembrane</keyword>
<keyword evidence="2" id="KW-0813">Transport</keyword>
<feature type="compositionally biased region" description="Basic and acidic residues" evidence="6">
    <location>
        <begin position="253"/>
        <end position="279"/>
    </location>
</feature>
<feature type="transmembrane region" description="Helical" evidence="7">
    <location>
        <begin position="529"/>
        <end position="553"/>
    </location>
</feature>
<evidence type="ECO:0000256" key="1">
    <source>
        <dbReference type="ARBA" id="ARBA00004141"/>
    </source>
</evidence>
<feature type="region of interest" description="Disordered" evidence="6">
    <location>
        <begin position="1"/>
        <end position="35"/>
    </location>
</feature>
<comment type="caution">
    <text evidence="8">The sequence shown here is derived from an EMBL/GenBank/DDBJ whole genome shotgun (WGS) entry which is preliminary data.</text>
</comment>
<gene>
    <name evidence="8" type="ORF">GE061_002815</name>
</gene>